<dbReference type="KEGG" id="cre:CHLRE_16g684150v5"/>
<keyword evidence="4" id="KW-1185">Reference proteome</keyword>
<proteinExistence type="predicted"/>
<dbReference type="AlphaFoldDB" id="A8IS75"/>
<evidence type="ECO:0000256" key="1">
    <source>
        <dbReference type="SAM" id="MobiDB-lite"/>
    </source>
</evidence>
<dbReference type="GeneID" id="5717610"/>
<dbReference type="eggNOG" id="ENOG502QVH8">
    <property type="taxonomic scope" value="Eukaryota"/>
</dbReference>
<protein>
    <recommendedName>
        <fullName evidence="2">DUF7880 domain-containing protein</fullName>
    </recommendedName>
</protein>
<dbReference type="Proteomes" id="UP000006906">
    <property type="component" value="Chromosome 16"/>
</dbReference>
<gene>
    <name evidence="3" type="ORF">CHLRE_16g684150v5</name>
</gene>
<organism evidence="3 4">
    <name type="scientific">Chlamydomonas reinhardtii</name>
    <name type="common">Chlamydomonas smithii</name>
    <dbReference type="NCBI Taxonomy" id="3055"/>
    <lineage>
        <taxon>Eukaryota</taxon>
        <taxon>Viridiplantae</taxon>
        <taxon>Chlorophyta</taxon>
        <taxon>core chlorophytes</taxon>
        <taxon>Chlorophyceae</taxon>
        <taxon>CS clade</taxon>
        <taxon>Chlamydomonadales</taxon>
        <taxon>Chlamydomonadaceae</taxon>
        <taxon>Chlamydomonas</taxon>
    </lineage>
</organism>
<dbReference type="OMA" id="KHAIAGN"/>
<dbReference type="Pfam" id="PF25306">
    <property type="entry name" value="DUF7880"/>
    <property type="match status" value="1"/>
</dbReference>
<dbReference type="EMBL" id="CM008977">
    <property type="protein sequence ID" value="PNW72057.1"/>
    <property type="molecule type" value="Genomic_DNA"/>
</dbReference>
<feature type="region of interest" description="Disordered" evidence="1">
    <location>
        <begin position="14"/>
        <end position="47"/>
    </location>
</feature>
<dbReference type="PANTHER" id="PTHR36014">
    <property type="entry name" value="OS03G0176600 PROTEIN"/>
    <property type="match status" value="1"/>
</dbReference>
<accession>A8IS75</accession>
<dbReference type="PANTHER" id="PTHR36014:SF1">
    <property type="entry name" value="OS03G0176700 PROTEIN"/>
    <property type="match status" value="1"/>
</dbReference>
<dbReference type="RefSeq" id="XP_001691919.1">
    <property type="nucleotide sequence ID" value="XM_001691867.2"/>
</dbReference>
<dbReference type="InterPro" id="IPR057202">
    <property type="entry name" value="DUF7880"/>
</dbReference>
<dbReference type="OrthoDB" id="512787at2759"/>
<dbReference type="PaxDb" id="3055-EDP04409"/>
<dbReference type="InParanoid" id="A8IS75"/>
<reference evidence="3 4" key="1">
    <citation type="journal article" date="2007" name="Science">
        <title>The Chlamydomonas genome reveals the evolution of key animal and plant functions.</title>
        <authorList>
            <person name="Merchant S.S."/>
            <person name="Prochnik S.E."/>
            <person name="Vallon O."/>
            <person name="Harris E.H."/>
            <person name="Karpowicz S.J."/>
            <person name="Witman G.B."/>
            <person name="Terry A."/>
            <person name="Salamov A."/>
            <person name="Fritz-Laylin L.K."/>
            <person name="Marechal-Drouard L."/>
            <person name="Marshall W.F."/>
            <person name="Qu L.H."/>
            <person name="Nelson D.R."/>
            <person name="Sanderfoot A.A."/>
            <person name="Spalding M.H."/>
            <person name="Kapitonov V.V."/>
            <person name="Ren Q."/>
            <person name="Ferris P."/>
            <person name="Lindquist E."/>
            <person name="Shapiro H."/>
            <person name="Lucas S.M."/>
            <person name="Grimwood J."/>
            <person name="Schmutz J."/>
            <person name="Cardol P."/>
            <person name="Cerutti H."/>
            <person name="Chanfreau G."/>
            <person name="Chen C.L."/>
            <person name="Cognat V."/>
            <person name="Croft M.T."/>
            <person name="Dent R."/>
            <person name="Dutcher S."/>
            <person name="Fernandez E."/>
            <person name="Fukuzawa H."/>
            <person name="Gonzalez-Ballester D."/>
            <person name="Gonzalez-Halphen D."/>
            <person name="Hallmann A."/>
            <person name="Hanikenne M."/>
            <person name="Hippler M."/>
            <person name="Inwood W."/>
            <person name="Jabbari K."/>
            <person name="Kalanon M."/>
            <person name="Kuras R."/>
            <person name="Lefebvre P.A."/>
            <person name="Lemaire S.D."/>
            <person name="Lobanov A.V."/>
            <person name="Lohr M."/>
            <person name="Manuell A."/>
            <person name="Meier I."/>
            <person name="Mets L."/>
            <person name="Mittag M."/>
            <person name="Mittelmeier T."/>
            <person name="Moroney J.V."/>
            <person name="Moseley J."/>
            <person name="Napoli C."/>
            <person name="Nedelcu A.M."/>
            <person name="Niyogi K."/>
            <person name="Novoselov S.V."/>
            <person name="Paulsen I.T."/>
            <person name="Pazour G."/>
            <person name="Purton S."/>
            <person name="Ral J.P."/>
            <person name="Riano-Pachon D.M."/>
            <person name="Riekhof W."/>
            <person name="Rymarquis L."/>
            <person name="Schroda M."/>
            <person name="Stern D."/>
            <person name="Umen J."/>
            <person name="Willows R."/>
            <person name="Wilson N."/>
            <person name="Zimmer S.L."/>
            <person name="Allmer J."/>
            <person name="Balk J."/>
            <person name="Bisova K."/>
            <person name="Chen C.J."/>
            <person name="Elias M."/>
            <person name="Gendler K."/>
            <person name="Hauser C."/>
            <person name="Lamb M.R."/>
            <person name="Ledford H."/>
            <person name="Long J.C."/>
            <person name="Minagawa J."/>
            <person name="Page M.D."/>
            <person name="Pan J."/>
            <person name="Pootakham W."/>
            <person name="Roje S."/>
            <person name="Rose A."/>
            <person name="Stahlberg E."/>
            <person name="Terauchi A.M."/>
            <person name="Yang P."/>
            <person name="Ball S."/>
            <person name="Bowler C."/>
            <person name="Dieckmann C.L."/>
            <person name="Gladyshev V.N."/>
            <person name="Green P."/>
            <person name="Jorgensen R."/>
            <person name="Mayfield S."/>
            <person name="Mueller-Roeber B."/>
            <person name="Rajamani S."/>
            <person name="Sayre R.T."/>
            <person name="Brokstein P."/>
            <person name="Dubchak I."/>
            <person name="Goodstein D."/>
            <person name="Hornick L."/>
            <person name="Huang Y.W."/>
            <person name="Jhaveri J."/>
            <person name="Luo Y."/>
            <person name="Martinez D."/>
            <person name="Ngau W.C."/>
            <person name="Otillar B."/>
            <person name="Poliakov A."/>
            <person name="Porter A."/>
            <person name="Szajkowski L."/>
            <person name="Werner G."/>
            <person name="Zhou K."/>
            <person name="Grigoriev I.V."/>
            <person name="Rokhsar D.S."/>
            <person name="Grossman A.R."/>
        </authorList>
    </citation>
    <scope>NUCLEOTIDE SEQUENCE [LARGE SCALE GENOMIC DNA]</scope>
    <source>
        <strain evidence="4">CC-503</strain>
    </source>
</reference>
<dbReference type="ProMEX" id="A8IS75"/>
<evidence type="ECO:0000313" key="3">
    <source>
        <dbReference type="EMBL" id="PNW72057.1"/>
    </source>
</evidence>
<dbReference type="Gramene" id="PNW72057">
    <property type="protein sequence ID" value="PNW72057"/>
    <property type="gene ID" value="CHLRE_16g684150v5"/>
</dbReference>
<evidence type="ECO:0000259" key="2">
    <source>
        <dbReference type="Pfam" id="PF25306"/>
    </source>
</evidence>
<dbReference type="HOGENOM" id="CLU_1020672_0_0_1"/>
<feature type="domain" description="DUF7880" evidence="2">
    <location>
        <begin position="103"/>
        <end position="226"/>
    </location>
</feature>
<name>A8IS75_CHLRE</name>
<sequence>MATHAALRACSLRTAPFQRGPHQTTSIGAGPGPGSSNASPCPCAAPPAAPRSVATGASLDRRDMMLLSSSLVMSHLALLGGCTPPAHAARGLDRYIRRKSLDPLETYVPLVLEARALLAKAKDLAAQDVGAARELLRAGPYNGLRDNIRAIGEYAARDGRTTEVGPLVTGFFKALEGYDQLLLNALRDKTPVEADKLDACIADLYAAFDKLIATVPADILEQAQRVLDVTMAKAAVRQEEPAGGAEGGAEGGQGGAGAVVVDQEAAELLQLLR</sequence>
<evidence type="ECO:0000313" key="4">
    <source>
        <dbReference type="Proteomes" id="UP000006906"/>
    </source>
</evidence>